<evidence type="ECO:0000256" key="2">
    <source>
        <dbReference type="SAM" id="MobiDB-lite"/>
    </source>
</evidence>
<feature type="compositionally biased region" description="Basic and acidic residues" evidence="2">
    <location>
        <begin position="1"/>
        <end position="35"/>
    </location>
</feature>
<evidence type="ECO:0000256" key="1">
    <source>
        <dbReference type="ARBA" id="ARBA00007462"/>
    </source>
</evidence>
<evidence type="ECO:0000313" key="4">
    <source>
        <dbReference type="Proteomes" id="UP000094236"/>
    </source>
</evidence>
<feature type="compositionally biased region" description="Acidic residues" evidence="2">
    <location>
        <begin position="69"/>
        <end position="80"/>
    </location>
</feature>
<gene>
    <name evidence="3" type="ORF">PACTADRAFT_47552</name>
</gene>
<evidence type="ECO:0000313" key="3">
    <source>
        <dbReference type="EMBL" id="ODV97681.1"/>
    </source>
</evidence>
<comment type="similarity">
    <text evidence="1">Belongs to the RRP15 family.</text>
</comment>
<dbReference type="STRING" id="669874.A0A1E4U109"/>
<proteinExistence type="inferred from homology"/>
<sequence>MVKLESAPKRQKLDLSGEVELSKNDSKTRNSKDLKSDEEDEEDEEKSNLDQDDDLSESKDESDVASSLGEDEPDLEDVSSDESLGSGSSNSDSDSDSDDYSTKKKSKPKGDDNSESFSNAFNAIINSKLKSYNRKDPILVRSKSKLQKFQDEKLEQKAKRALLAEKNAQLNKDRIKDIYQINAGGNDDGNDGEQVKKIMQREKFFKKTAQRGVIRLFNAILLTQTSTIKELETEEKEKGKVGKIAEKELLNEISKEKFMDLIQAAGRKS</sequence>
<protein>
    <recommendedName>
        <fullName evidence="5">Rrp15p-domain-containing protein</fullName>
    </recommendedName>
</protein>
<dbReference type="GO" id="GO:0030687">
    <property type="term" value="C:preribosome, large subunit precursor"/>
    <property type="evidence" value="ECO:0007669"/>
    <property type="project" value="EnsemblFungi"/>
</dbReference>
<evidence type="ECO:0008006" key="5">
    <source>
        <dbReference type="Google" id="ProtNLM"/>
    </source>
</evidence>
<dbReference type="OrthoDB" id="20949at2759"/>
<feature type="compositionally biased region" description="Acidic residues" evidence="2">
    <location>
        <begin position="36"/>
        <end position="55"/>
    </location>
</feature>
<dbReference type="EMBL" id="KV454011">
    <property type="protein sequence ID" value="ODV97681.1"/>
    <property type="molecule type" value="Genomic_DNA"/>
</dbReference>
<reference evidence="4" key="1">
    <citation type="submission" date="2016-05" db="EMBL/GenBank/DDBJ databases">
        <title>Comparative genomics of biotechnologically important yeasts.</title>
        <authorList>
            <consortium name="DOE Joint Genome Institute"/>
            <person name="Riley R."/>
            <person name="Haridas S."/>
            <person name="Wolfe K.H."/>
            <person name="Lopes M.R."/>
            <person name="Hittinger C.T."/>
            <person name="Goker M."/>
            <person name="Salamov A."/>
            <person name="Wisecaver J."/>
            <person name="Long T.M."/>
            <person name="Aerts A.L."/>
            <person name="Barry K."/>
            <person name="Choi C."/>
            <person name="Clum A."/>
            <person name="Coughlan A.Y."/>
            <person name="Deshpande S."/>
            <person name="Douglass A.P."/>
            <person name="Hanson S.J."/>
            <person name="Klenk H.-P."/>
            <person name="Labutti K."/>
            <person name="Lapidus A."/>
            <person name="Lindquist E."/>
            <person name="Lipzen A."/>
            <person name="Meier-Kolthoff J.P."/>
            <person name="Ohm R.A."/>
            <person name="Otillar R.P."/>
            <person name="Pangilinan J."/>
            <person name="Peng Y."/>
            <person name="Rokas A."/>
            <person name="Rosa C.A."/>
            <person name="Scheuner C."/>
            <person name="Sibirny A.A."/>
            <person name="Slot J.C."/>
            <person name="Stielow J.B."/>
            <person name="Sun H."/>
            <person name="Kurtzman C.P."/>
            <person name="Blackwell M."/>
            <person name="Grigoriev I.V."/>
            <person name="Jeffries T.W."/>
        </authorList>
    </citation>
    <scope>NUCLEOTIDE SEQUENCE [LARGE SCALE GENOMIC DNA]</scope>
    <source>
        <strain evidence="4">NRRL Y-2460</strain>
    </source>
</reference>
<keyword evidence="4" id="KW-1185">Reference proteome</keyword>
<accession>A0A1E4U109</accession>
<feature type="compositionally biased region" description="Low complexity" evidence="2">
    <location>
        <begin position="81"/>
        <end position="92"/>
    </location>
</feature>
<dbReference type="Pfam" id="PF07890">
    <property type="entry name" value="Rrp15p"/>
    <property type="match status" value="1"/>
</dbReference>
<dbReference type="PANTHER" id="PTHR13245">
    <property type="entry name" value="RRP15-LIKE PROTEIN"/>
    <property type="match status" value="1"/>
</dbReference>
<dbReference type="PANTHER" id="PTHR13245:SF14">
    <property type="entry name" value="RRP15-LIKE PROTEIN"/>
    <property type="match status" value="1"/>
</dbReference>
<feature type="region of interest" description="Disordered" evidence="2">
    <location>
        <begin position="1"/>
        <end position="117"/>
    </location>
</feature>
<dbReference type="GO" id="GO:0000463">
    <property type="term" value="P:maturation of LSU-rRNA from tricistronic rRNA transcript (SSU-rRNA, 5.8S rRNA, LSU-rRNA)"/>
    <property type="evidence" value="ECO:0007669"/>
    <property type="project" value="EnsemblFungi"/>
</dbReference>
<dbReference type="InterPro" id="IPR012459">
    <property type="entry name" value="Rrp15"/>
</dbReference>
<organism evidence="3 4">
    <name type="scientific">Pachysolen tannophilus NRRL Y-2460</name>
    <dbReference type="NCBI Taxonomy" id="669874"/>
    <lineage>
        <taxon>Eukaryota</taxon>
        <taxon>Fungi</taxon>
        <taxon>Dikarya</taxon>
        <taxon>Ascomycota</taxon>
        <taxon>Saccharomycotina</taxon>
        <taxon>Pichiomycetes</taxon>
        <taxon>Pachysolenaceae</taxon>
        <taxon>Pachysolen</taxon>
    </lineage>
</organism>
<dbReference type="Proteomes" id="UP000094236">
    <property type="component" value="Unassembled WGS sequence"/>
</dbReference>
<dbReference type="AlphaFoldDB" id="A0A1E4U109"/>
<dbReference type="GO" id="GO:0000466">
    <property type="term" value="P:maturation of 5.8S rRNA from tricistronic rRNA transcript (SSU-rRNA, 5.8S rRNA, LSU-rRNA)"/>
    <property type="evidence" value="ECO:0007669"/>
    <property type="project" value="EnsemblFungi"/>
</dbReference>
<name>A0A1E4U109_PACTA</name>